<protein>
    <submittedName>
        <fullName evidence="2">Cupin</fullName>
    </submittedName>
</protein>
<proteinExistence type="predicted"/>
<dbReference type="PANTHER" id="PTHR37694:SF1">
    <property type="entry name" value="SLR8022 PROTEIN"/>
    <property type="match status" value="1"/>
</dbReference>
<accession>A0A3R6DWD8</accession>
<dbReference type="Proteomes" id="UP000479531">
    <property type="component" value="Unassembled WGS sequence"/>
</dbReference>
<dbReference type="Gene3D" id="2.60.120.10">
    <property type="entry name" value="Jelly Rolls"/>
    <property type="match status" value="1"/>
</dbReference>
<evidence type="ECO:0000313" key="3">
    <source>
        <dbReference type="Proteomes" id="UP000284465"/>
    </source>
</evidence>
<comment type="caution">
    <text evidence="2">The sequence shown here is derived from an EMBL/GenBank/DDBJ whole genome shotgun (WGS) entry which is preliminary data.</text>
</comment>
<organism evidence="2 3">
    <name type="scientific">Roseburia intestinalis</name>
    <dbReference type="NCBI Taxonomy" id="166486"/>
    <lineage>
        <taxon>Bacteria</taxon>
        <taxon>Bacillati</taxon>
        <taxon>Bacillota</taxon>
        <taxon>Clostridia</taxon>
        <taxon>Lachnospirales</taxon>
        <taxon>Lachnospiraceae</taxon>
        <taxon>Roseburia</taxon>
    </lineage>
</organism>
<dbReference type="PANTHER" id="PTHR37694">
    <property type="entry name" value="SLR8022 PROTEIN"/>
    <property type="match status" value="1"/>
</dbReference>
<dbReference type="RefSeq" id="WP_118592056.1">
    <property type="nucleotide sequence ID" value="NZ_CP097279.1"/>
</dbReference>
<dbReference type="InterPro" id="IPR014710">
    <property type="entry name" value="RmlC-like_jellyroll"/>
</dbReference>
<reference evidence="1 4" key="2">
    <citation type="submission" date="2019-10" db="EMBL/GenBank/DDBJ databases">
        <title>Roseburia spp. ameliorate alcoholic fatty liver via restoration of gut barrier function.</title>
        <authorList>
            <person name="Seo B."/>
            <person name="Ko G."/>
        </authorList>
    </citation>
    <scope>NUCLEOTIDE SEQUENCE [LARGE SCALE GENOMIC DNA]</scope>
    <source>
        <strain evidence="1 4">SNUG30017</strain>
    </source>
</reference>
<evidence type="ECO:0000313" key="1">
    <source>
        <dbReference type="EMBL" id="MVQ45953.1"/>
    </source>
</evidence>
<dbReference type="EMBL" id="WGGT01000010">
    <property type="protein sequence ID" value="MVQ45953.1"/>
    <property type="molecule type" value="Genomic_DNA"/>
</dbReference>
<dbReference type="SUPFAM" id="SSF51182">
    <property type="entry name" value="RmlC-like cupins"/>
    <property type="match status" value="1"/>
</dbReference>
<sequence length="110" mass="12332">MSTLKNLPTEKAQPLDHLIDIREHQVVSMSLSNSDHVRMTMLAFADGEDVREEEYPGDTMYVLLDGEAYIYTKDQNYLLQKGETLMIPEGISHGVKGNGAFKLMQITVTG</sequence>
<name>A0A3R6DWD8_9FIRM</name>
<gene>
    <name evidence="2" type="ORF">DW927_13820</name>
    <name evidence="1" type="ORF">GCK47_09585</name>
</gene>
<dbReference type="AlphaFoldDB" id="A0A3R6DWD8"/>
<evidence type="ECO:0000313" key="4">
    <source>
        <dbReference type="Proteomes" id="UP000479531"/>
    </source>
</evidence>
<dbReference type="InterPro" id="IPR011051">
    <property type="entry name" value="RmlC_Cupin_sf"/>
</dbReference>
<reference evidence="2 3" key="1">
    <citation type="submission" date="2018-08" db="EMBL/GenBank/DDBJ databases">
        <title>A genome reference for cultivated species of the human gut microbiota.</title>
        <authorList>
            <person name="Zou Y."/>
            <person name="Xue W."/>
            <person name="Luo G."/>
        </authorList>
    </citation>
    <scope>NUCLEOTIDE SEQUENCE [LARGE SCALE GENOMIC DNA]</scope>
    <source>
        <strain evidence="2 3">AM43-11</strain>
    </source>
</reference>
<evidence type="ECO:0000313" key="2">
    <source>
        <dbReference type="EMBL" id="RHA65610.1"/>
    </source>
</evidence>
<dbReference type="Proteomes" id="UP000284465">
    <property type="component" value="Unassembled WGS sequence"/>
</dbReference>
<dbReference type="CDD" id="cd06983">
    <property type="entry name" value="cupin_dsy2733"/>
    <property type="match status" value="1"/>
</dbReference>
<dbReference type="EMBL" id="QSFP01000017">
    <property type="protein sequence ID" value="RHA65610.1"/>
    <property type="molecule type" value="Genomic_DNA"/>
</dbReference>